<dbReference type="OrthoDB" id="9813168at2"/>
<dbReference type="RefSeq" id="WP_146413445.1">
    <property type="nucleotide sequence ID" value="NZ_SJPZ01000001.1"/>
</dbReference>
<dbReference type="EMBL" id="SJPZ01000001">
    <property type="protein sequence ID" value="TWU66917.1"/>
    <property type="molecule type" value="Genomic_DNA"/>
</dbReference>
<dbReference type="Gene3D" id="2.60.120.200">
    <property type="match status" value="1"/>
</dbReference>
<evidence type="ECO:0000313" key="3">
    <source>
        <dbReference type="Proteomes" id="UP000316476"/>
    </source>
</evidence>
<dbReference type="Pfam" id="PF07589">
    <property type="entry name" value="PEP-CTERM"/>
    <property type="match status" value="1"/>
</dbReference>
<dbReference type="SUPFAM" id="SSF49899">
    <property type="entry name" value="Concanavalin A-like lectins/glucanases"/>
    <property type="match status" value="1"/>
</dbReference>
<feature type="domain" description="Ice-binding protein C-terminal" evidence="1">
    <location>
        <begin position="213"/>
        <end position="240"/>
    </location>
</feature>
<reference evidence="2 3" key="1">
    <citation type="submission" date="2019-02" db="EMBL/GenBank/DDBJ databases">
        <title>Deep-cultivation of Planctomycetes and their phenomic and genomic characterization uncovers novel biology.</title>
        <authorList>
            <person name="Wiegand S."/>
            <person name="Jogler M."/>
            <person name="Boedeker C."/>
            <person name="Pinto D."/>
            <person name="Vollmers J."/>
            <person name="Rivas-Marin E."/>
            <person name="Kohn T."/>
            <person name="Peeters S.H."/>
            <person name="Heuer A."/>
            <person name="Rast P."/>
            <person name="Oberbeckmann S."/>
            <person name="Bunk B."/>
            <person name="Jeske O."/>
            <person name="Meyerdierks A."/>
            <person name="Storesund J.E."/>
            <person name="Kallscheuer N."/>
            <person name="Luecker S."/>
            <person name="Lage O.M."/>
            <person name="Pohl T."/>
            <person name="Merkel B.J."/>
            <person name="Hornburger P."/>
            <person name="Mueller R.-W."/>
            <person name="Bruemmer F."/>
            <person name="Labrenz M."/>
            <person name="Spormann A.M."/>
            <person name="Op Den Camp H."/>
            <person name="Overmann J."/>
            <person name="Amann R."/>
            <person name="Jetten M.S.M."/>
            <person name="Mascher T."/>
            <person name="Medema M.H."/>
            <person name="Devos D.P."/>
            <person name="Kaster A.-K."/>
            <person name="Ovreas L."/>
            <person name="Rohde M."/>
            <person name="Galperin M.Y."/>
            <person name="Jogler C."/>
        </authorList>
    </citation>
    <scope>NUCLEOTIDE SEQUENCE [LARGE SCALE GENOMIC DNA]</scope>
    <source>
        <strain evidence="2 3">V7</strain>
    </source>
</reference>
<comment type="caution">
    <text evidence="2">The sequence shown here is derived from an EMBL/GenBank/DDBJ whole genome shotgun (WGS) entry which is preliminary data.</text>
</comment>
<proteinExistence type="predicted"/>
<name>A0A5C6FV92_9PLAN</name>
<dbReference type="AlphaFoldDB" id="A0A5C6FV92"/>
<dbReference type="InterPro" id="IPR013424">
    <property type="entry name" value="Ice-binding_C"/>
</dbReference>
<sequence length="261" mass="27760">MRVQPAGYVAALAILVSGTSAVEGGIVTWMGSSGVTPDAVGYSLFDNSTPEDPVFTTPTLTLQSDNFLEQMFYSMSGTQLNIPSQTVVDFEMAYISGSSNQDFREVGLVAVTVAPDVSAALFVGNDEVFFLDGPLSRGPENTSVDTNAFHDYSLVVDGKTLGSPIRLFQDGNLILTGTTYSSGATTETILFGDGTTNAQGETQWRSFTHNASAVPEPASSLMFLFGVGAVSLQNAVQRRRRLAGASSSLLSSPRDRRKTNR</sequence>
<protein>
    <recommendedName>
        <fullName evidence="1">Ice-binding protein C-terminal domain-containing protein</fullName>
    </recommendedName>
</protein>
<accession>A0A5C6FV92</accession>
<evidence type="ECO:0000259" key="1">
    <source>
        <dbReference type="Pfam" id="PF07589"/>
    </source>
</evidence>
<organism evidence="2 3">
    <name type="scientific">Crateriforma conspicua</name>
    <dbReference type="NCBI Taxonomy" id="2527996"/>
    <lineage>
        <taxon>Bacteria</taxon>
        <taxon>Pseudomonadati</taxon>
        <taxon>Planctomycetota</taxon>
        <taxon>Planctomycetia</taxon>
        <taxon>Planctomycetales</taxon>
        <taxon>Planctomycetaceae</taxon>
        <taxon>Crateriforma</taxon>
    </lineage>
</organism>
<dbReference type="Proteomes" id="UP000316476">
    <property type="component" value="Unassembled WGS sequence"/>
</dbReference>
<gene>
    <name evidence="2" type="ORF">V7x_24890</name>
</gene>
<evidence type="ECO:0000313" key="2">
    <source>
        <dbReference type="EMBL" id="TWU66917.1"/>
    </source>
</evidence>
<dbReference type="InterPro" id="IPR013320">
    <property type="entry name" value="ConA-like_dom_sf"/>
</dbReference>